<proteinExistence type="predicted"/>
<dbReference type="Proteomes" id="UP000198795">
    <property type="component" value="Unassembled WGS sequence"/>
</dbReference>
<comment type="caution">
    <text evidence="2">The sequence shown here is derived from an EMBL/GenBank/DDBJ whole genome shotgun (WGS) entry which is preliminary data.</text>
</comment>
<protein>
    <recommendedName>
        <fullName evidence="4">Rap1a immunity protein domain-containing protein</fullName>
    </recommendedName>
</protein>
<evidence type="ECO:0000313" key="3">
    <source>
        <dbReference type="Proteomes" id="UP000198795"/>
    </source>
</evidence>
<gene>
    <name evidence="2" type="ORF">SAMN04488061_3354</name>
</gene>
<keyword evidence="3" id="KW-1185">Reference proteome</keyword>
<feature type="chain" id="PRO_5045074542" description="Rap1a immunity protein domain-containing protein" evidence="1">
    <location>
        <begin position="19"/>
        <end position="111"/>
    </location>
</feature>
<evidence type="ECO:0000313" key="2">
    <source>
        <dbReference type="EMBL" id="SDP57018.1"/>
    </source>
</evidence>
<feature type="signal peptide" evidence="1">
    <location>
        <begin position="1"/>
        <end position="18"/>
    </location>
</feature>
<name>A0A1H0TTQ6_9HYPH</name>
<dbReference type="RefSeq" id="WP_139165386.1">
    <property type="nucleotide sequence ID" value="NZ_FNJC01000005.1"/>
</dbReference>
<evidence type="ECO:0000256" key="1">
    <source>
        <dbReference type="SAM" id="SignalP"/>
    </source>
</evidence>
<reference evidence="2 3" key="1">
    <citation type="submission" date="2016-10" db="EMBL/GenBank/DDBJ databases">
        <authorList>
            <person name="Varghese N."/>
            <person name="Submissions S."/>
        </authorList>
    </citation>
    <scope>NUCLEOTIDE SEQUENCE [LARGE SCALE GENOMIC DNA]</scope>
    <source>
        <strain evidence="2 3">CGMCC 1.6497</strain>
    </source>
</reference>
<sequence>MLSRKALALASLCTIVCAQTGTADEAFKSSKFLTYPAESQTSYINSSVLMAGLVAAQNSADQAKCIGDWSGKHLSGGYQPVIAAMQRFPDHHPTGVIIAVLQKACGSFKYK</sequence>
<keyword evidence="1" id="KW-0732">Signal</keyword>
<organism evidence="2 3">
    <name type="scientific">Filomicrobium insigne</name>
    <dbReference type="NCBI Taxonomy" id="418854"/>
    <lineage>
        <taxon>Bacteria</taxon>
        <taxon>Pseudomonadati</taxon>
        <taxon>Pseudomonadota</taxon>
        <taxon>Alphaproteobacteria</taxon>
        <taxon>Hyphomicrobiales</taxon>
        <taxon>Hyphomicrobiaceae</taxon>
        <taxon>Filomicrobium</taxon>
    </lineage>
</organism>
<accession>A0A1H0TTQ6</accession>
<dbReference type="EMBL" id="FNJC01000005">
    <property type="protein sequence ID" value="SDP57018.1"/>
    <property type="molecule type" value="Genomic_DNA"/>
</dbReference>
<evidence type="ECO:0008006" key="4">
    <source>
        <dbReference type="Google" id="ProtNLM"/>
    </source>
</evidence>